<comment type="caution">
    <text evidence="1">The sequence shown here is derived from an EMBL/GenBank/DDBJ whole genome shotgun (WGS) entry which is preliminary data.</text>
</comment>
<evidence type="ECO:0000313" key="1">
    <source>
        <dbReference type="EMBL" id="MBO8473276.1"/>
    </source>
</evidence>
<dbReference type="EMBL" id="JADIMA010000064">
    <property type="protein sequence ID" value="MBO8473276.1"/>
    <property type="molecule type" value="Genomic_DNA"/>
</dbReference>
<dbReference type="SUPFAM" id="SSF51126">
    <property type="entry name" value="Pectin lyase-like"/>
    <property type="match status" value="1"/>
</dbReference>
<dbReference type="Proteomes" id="UP000823604">
    <property type="component" value="Unassembled WGS sequence"/>
</dbReference>
<proteinExistence type="predicted"/>
<dbReference type="AlphaFoldDB" id="A0A9D9IKK4"/>
<accession>A0A9D9IKK4</accession>
<reference evidence="1" key="2">
    <citation type="journal article" date="2021" name="PeerJ">
        <title>Extensive microbial diversity within the chicken gut microbiome revealed by metagenomics and culture.</title>
        <authorList>
            <person name="Gilroy R."/>
            <person name="Ravi A."/>
            <person name="Getino M."/>
            <person name="Pursley I."/>
            <person name="Horton D.L."/>
            <person name="Alikhan N.F."/>
            <person name="Baker D."/>
            <person name="Gharbi K."/>
            <person name="Hall N."/>
            <person name="Watson M."/>
            <person name="Adriaenssens E.M."/>
            <person name="Foster-Nyarko E."/>
            <person name="Jarju S."/>
            <person name="Secka A."/>
            <person name="Antonio M."/>
            <person name="Oren A."/>
            <person name="Chaudhuri R.R."/>
            <person name="La Ragione R."/>
            <person name="Hildebrand F."/>
            <person name="Pallen M.J."/>
        </authorList>
    </citation>
    <scope>NUCLEOTIDE SEQUENCE</scope>
    <source>
        <strain evidence="1">B1-8020</strain>
    </source>
</reference>
<reference evidence="1" key="1">
    <citation type="submission" date="2020-10" db="EMBL/GenBank/DDBJ databases">
        <authorList>
            <person name="Gilroy R."/>
        </authorList>
    </citation>
    <scope>NUCLEOTIDE SEQUENCE</scope>
    <source>
        <strain evidence="1">B1-8020</strain>
    </source>
</reference>
<gene>
    <name evidence="1" type="ORF">IAB81_06560</name>
</gene>
<dbReference type="PANTHER" id="PTHR41339">
    <property type="entry name" value="LIPL48"/>
    <property type="match status" value="1"/>
</dbReference>
<protein>
    <recommendedName>
        <fullName evidence="3">Lipoprotein</fullName>
    </recommendedName>
</protein>
<name>A0A9D9IKK4_9BACT</name>
<sequence length="403" mass="42950">MKKFILLAALPFIFAACEKNGNDNQKPVAPETLTGTITEDLTLEEGKNYKLSGGFHVQAPATLTIEPGVTITAVYDDITDYILIEQGAQINAQGTASNPIVMTAEVKEDGAWGGLHICGRATSNVEGGTGLSEIGNAPYGGNDDNDNSGVLKYVRLEYTGWALDEEHESNGISFYGVGRGTQVSYCQAYMGADDGFEFFGGTVNVSHLVVTDCSDDSYDWTEGWSGKGQFLVAIQHSADELGYECDCLIEADNNGNNFDATPIAHPILANVTLIGNGSSESTHGARFRAGTQIELYNALISGKEHDITIETSQTANSLVNGTSKLNYVSMAAADINAVDQEVYFTANFLESEGNEAGASFSFTDSFVGTLEGGEGPTDSFFVSAPYKGAVPADDDWTEGWTLR</sequence>
<organism evidence="1 2">
    <name type="scientific">Candidatus Merdivivens pullicola</name>
    <dbReference type="NCBI Taxonomy" id="2840872"/>
    <lineage>
        <taxon>Bacteria</taxon>
        <taxon>Pseudomonadati</taxon>
        <taxon>Bacteroidota</taxon>
        <taxon>Bacteroidia</taxon>
        <taxon>Bacteroidales</taxon>
        <taxon>Muribaculaceae</taxon>
        <taxon>Muribaculaceae incertae sedis</taxon>
        <taxon>Candidatus Merdivivens</taxon>
    </lineage>
</organism>
<dbReference type="InterPro" id="IPR011050">
    <property type="entry name" value="Pectin_lyase_fold/virulence"/>
</dbReference>
<evidence type="ECO:0000313" key="2">
    <source>
        <dbReference type="Proteomes" id="UP000823604"/>
    </source>
</evidence>
<evidence type="ECO:0008006" key="3">
    <source>
        <dbReference type="Google" id="ProtNLM"/>
    </source>
</evidence>
<dbReference type="PROSITE" id="PS51257">
    <property type="entry name" value="PROKAR_LIPOPROTEIN"/>
    <property type="match status" value="1"/>
</dbReference>
<dbReference type="PANTHER" id="PTHR41339:SF1">
    <property type="entry name" value="SECRETED PROTEIN"/>
    <property type="match status" value="1"/>
</dbReference>